<dbReference type="Proteomes" id="UP001642483">
    <property type="component" value="Unassembled WGS sequence"/>
</dbReference>
<gene>
    <name evidence="1" type="ORF">CVLEPA_LOCUS9216</name>
</gene>
<dbReference type="EMBL" id="CAWYQH010000057">
    <property type="protein sequence ID" value="CAK8678943.1"/>
    <property type="molecule type" value="Genomic_DNA"/>
</dbReference>
<protein>
    <submittedName>
        <fullName evidence="1">Uncharacterized protein</fullName>
    </submittedName>
</protein>
<name>A0ABP0FIZ7_CLALP</name>
<evidence type="ECO:0000313" key="2">
    <source>
        <dbReference type="Proteomes" id="UP001642483"/>
    </source>
</evidence>
<reference evidence="1 2" key="1">
    <citation type="submission" date="2024-02" db="EMBL/GenBank/DDBJ databases">
        <authorList>
            <person name="Daric V."/>
            <person name="Darras S."/>
        </authorList>
    </citation>
    <scope>NUCLEOTIDE SEQUENCE [LARGE SCALE GENOMIC DNA]</scope>
</reference>
<accession>A0ABP0FIZ7</accession>
<comment type="caution">
    <text evidence="1">The sequence shown here is derived from an EMBL/GenBank/DDBJ whole genome shotgun (WGS) entry which is preliminary data.</text>
</comment>
<proteinExistence type="predicted"/>
<organism evidence="1 2">
    <name type="scientific">Clavelina lepadiformis</name>
    <name type="common">Light-bulb sea squirt</name>
    <name type="synonym">Ascidia lepadiformis</name>
    <dbReference type="NCBI Taxonomy" id="159417"/>
    <lineage>
        <taxon>Eukaryota</taxon>
        <taxon>Metazoa</taxon>
        <taxon>Chordata</taxon>
        <taxon>Tunicata</taxon>
        <taxon>Ascidiacea</taxon>
        <taxon>Aplousobranchia</taxon>
        <taxon>Clavelinidae</taxon>
        <taxon>Clavelina</taxon>
    </lineage>
</organism>
<evidence type="ECO:0000313" key="1">
    <source>
        <dbReference type="EMBL" id="CAK8678943.1"/>
    </source>
</evidence>
<keyword evidence="2" id="KW-1185">Reference proteome</keyword>
<sequence length="135" mass="15594">MKVDLVSGDYSEKAKIIISYAEDLQIQSTADLLDKVSHLNDDILNIPKNVRRKIIHLLFDSIIPCMVQCKDPKRFRYKTVCNLLVRTYLVLEDRSCIKPAIPSETEDVTSVQLHIKSMKDLLKVRLFSYLMLRIG</sequence>